<dbReference type="InterPro" id="IPR036866">
    <property type="entry name" value="RibonucZ/Hydroxyglut_hydro"/>
</dbReference>
<keyword evidence="2" id="KW-1185">Reference proteome</keyword>
<dbReference type="AlphaFoldDB" id="A0A8J3MRT8"/>
<name>A0A8J3MRT8_9CHLR</name>
<evidence type="ECO:0000313" key="2">
    <source>
        <dbReference type="Proteomes" id="UP000612362"/>
    </source>
</evidence>
<dbReference type="Proteomes" id="UP000612362">
    <property type="component" value="Unassembled WGS sequence"/>
</dbReference>
<reference evidence="1" key="1">
    <citation type="submission" date="2020-10" db="EMBL/GenBank/DDBJ databases">
        <title>Taxonomic study of unclassified bacteria belonging to the class Ktedonobacteria.</title>
        <authorList>
            <person name="Yabe S."/>
            <person name="Wang C.M."/>
            <person name="Zheng Y."/>
            <person name="Sakai Y."/>
            <person name="Cavaletti L."/>
            <person name="Monciardini P."/>
            <person name="Donadio S."/>
        </authorList>
    </citation>
    <scope>NUCLEOTIDE SEQUENCE</scope>
    <source>
        <strain evidence="1">SOSP1-1</strain>
    </source>
</reference>
<sequence>MNSSVDTTKHRALQAHLPQTGPILLAIDTAAEEAELDPMTRLNENGIDLDPIEAAIGARKLFELAKREGVRLTVFGRDNVQ</sequence>
<evidence type="ECO:0000313" key="1">
    <source>
        <dbReference type="EMBL" id="GHO46437.1"/>
    </source>
</evidence>
<organism evidence="1 2">
    <name type="scientific">Ktedonospora formicarum</name>
    <dbReference type="NCBI Taxonomy" id="2778364"/>
    <lineage>
        <taxon>Bacteria</taxon>
        <taxon>Bacillati</taxon>
        <taxon>Chloroflexota</taxon>
        <taxon>Ktedonobacteria</taxon>
        <taxon>Ktedonobacterales</taxon>
        <taxon>Ktedonobacteraceae</taxon>
        <taxon>Ktedonospora</taxon>
    </lineage>
</organism>
<comment type="caution">
    <text evidence="1">The sequence shown here is derived from an EMBL/GenBank/DDBJ whole genome shotgun (WGS) entry which is preliminary data.</text>
</comment>
<dbReference type="EMBL" id="BNJF01000002">
    <property type="protein sequence ID" value="GHO46437.1"/>
    <property type="molecule type" value="Genomic_DNA"/>
</dbReference>
<gene>
    <name evidence="1" type="ORF">KSX_46000</name>
</gene>
<dbReference type="RefSeq" id="WP_220195817.1">
    <property type="nucleotide sequence ID" value="NZ_BNJF01000002.1"/>
</dbReference>
<proteinExistence type="predicted"/>
<protein>
    <submittedName>
        <fullName evidence="1">Uncharacterized protein</fullName>
    </submittedName>
</protein>
<dbReference type="Gene3D" id="3.60.15.10">
    <property type="entry name" value="Ribonuclease Z/Hydroxyacylglutathione hydrolase-like"/>
    <property type="match status" value="1"/>
</dbReference>
<accession>A0A8J3MRT8</accession>